<dbReference type="GO" id="GO:0003700">
    <property type="term" value="F:DNA-binding transcription factor activity"/>
    <property type="evidence" value="ECO:0007669"/>
    <property type="project" value="TreeGrafter"/>
</dbReference>
<dbReference type="PANTHER" id="PTHR30055">
    <property type="entry name" value="HTH-TYPE TRANSCRIPTIONAL REGULATOR RUTR"/>
    <property type="match status" value="1"/>
</dbReference>
<evidence type="ECO:0000256" key="1">
    <source>
        <dbReference type="ARBA" id="ARBA00023015"/>
    </source>
</evidence>
<keyword evidence="2 4" id="KW-0238">DNA-binding</keyword>
<dbReference type="Gene3D" id="1.10.357.10">
    <property type="entry name" value="Tetracycline Repressor, domain 2"/>
    <property type="match status" value="1"/>
</dbReference>
<dbReference type="InterPro" id="IPR050109">
    <property type="entry name" value="HTH-type_TetR-like_transc_reg"/>
</dbReference>
<dbReference type="RefSeq" id="WP_106349280.1">
    <property type="nucleotide sequence ID" value="NZ_PVUE01000009.1"/>
</dbReference>
<dbReference type="InterPro" id="IPR001647">
    <property type="entry name" value="HTH_TetR"/>
</dbReference>
<evidence type="ECO:0000256" key="4">
    <source>
        <dbReference type="PROSITE-ProRule" id="PRU00335"/>
    </source>
</evidence>
<name>A0A2T0ZYU5_9ACTN</name>
<evidence type="ECO:0000313" key="7">
    <source>
        <dbReference type="Proteomes" id="UP000237752"/>
    </source>
</evidence>
<feature type="domain" description="HTH tetR-type" evidence="5">
    <location>
        <begin position="17"/>
        <end position="77"/>
    </location>
</feature>
<dbReference type="OrthoDB" id="8688418at2"/>
<reference evidence="6 7" key="1">
    <citation type="submission" date="2018-03" db="EMBL/GenBank/DDBJ databases">
        <title>Genomic Encyclopedia of Archaeal and Bacterial Type Strains, Phase II (KMG-II): from individual species to whole genera.</title>
        <authorList>
            <person name="Goeker M."/>
        </authorList>
    </citation>
    <scope>NUCLEOTIDE SEQUENCE [LARGE SCALE GENOMIC DNA]</scope>
    <source>
        <strain evidence="6 7">DSM 100065</strain>
    </source>
</reference>
<dbReference type="InterPro" id="IPR009057">
    <property type="entry name" value="Homeodomain-like_sf"/>
</dbReference>
<evidence type="ECO:0000313" key="6">
    <source>
        <dbReference type="EMBL" id="PRZ41522.1"/>
    </source>
</evidence>
<dbReference type="PRINTS" id="PR00455">
    <property type="entry name" value="HTHTETR"/>
</dbReference>
<dbReference type="PROSITE" id="PS50977">
    <property type="entry name" value="HTH_TETR_2"/>
    <property type="match status" value="1"/>
</dbReference>
<dbReference type="AlphaFoldDB" id="A0A2T0ZYU5"/>
<protein>
    <submittedName>
        <fullName evidence="6">TetR family transcriptional regulator</fullName>
    </submittedName>
</protein>
<keyword evidence="7" id="KW-1185">Reference proteome</keyword>
<sequence>MSDSANERDGLRDARRRETRRRIVDAALRLTAEHGFDGFTIDELAVAAGISRRTFFNYFPAKEDALFGGPDTPSDRLQQRFVAGKPSGRLMDDLVTLFRDSTPTRNIDPAQIRLFRKVMETEHNLIPMFRKRFADGADKLIELICERESLDHPTPRAQMAVDILGSLIGRTFQQFAADDNTADFDDLLTENLRETSALLA</sequence>
<dbReference type="Pfam" id="PF00440">
    <property type="entry name" value="TetR_N"/>
    <property type="match status" value="1"/>
</dbReference>
<proteinExistence type="predicted"/>
<dbReference type="Proteomes" id="UP000237752">
    <property type="component" value="Unassembled WGS sequence"/>
</dbReference>
<dbReference type="PROSITE" id="PS01081">
    <property type="entry name" value="HTH_TETR_1"/>
    <property type="match status" value="1"/>
</dbReference>
<comment type="caution">
    <text evidence="6">The sequence shown here is derived from an EMBL/GenBank/DDBJ whole genome shotgun (WGS) entry which is preliminary data.</text>
</comment>
<accession>A0A2T0ZYU5</accession>
<dbReference type="SUPFAM" id="SSF46689">
    <property type="entry name" value="Homeodomain-like"/>
    <property type="match status" value="1"/>
</dbReference>
<evidence type="ECO:0000259" key="5">
    <source>
        <dbReference type="PROSITE" id="PS50977"/>
    </source>
</evidence>
<dbReference type="PANTHER" id="PTHR30055:SF234">
    <property type="entry name" value="HTH-TYPE TRANSCRIPTIONAL REGULATOR BETI"/>
    <property type="match status" value="1"/>
</dbReference>
<keyword evidence="1" id="KW-0805">Transcription regulation</keyword>
<dbReference type="EMBL" id="PVUE01000009">
    <property type="protein sequence ID" value="PRZ41522.1"/>
    <property type="molecule type" value="Genomic_DNA"/>
</dbReference>
<feature type="DNA-binding region" description="H-T-H motif" evidence="4">
    <location>
        <begin position="40"/>
        <end position="59"/>
    </location>
</feature>
<evidence type="ECO:0000256" key="2">
    <source>
        <dbReference type="ARBA" id="ARBA00023125"/>
    </source>
</evidence>
<gene>
    <name evidence="6" type="ORF">CLV47_10969</name>
</gene>
<dbReference type="InterPro" id="IPR023772">
    <property type="entry name" value="DNA-bd_HTH_TetR-type_CS"/>
</dbReference>
<organism evidence="6 7">
    <name type="scientific">Antricoccus suffuscus</name>
    <dbReference type="NCBI Taxonomy" id="1629062"/>
    <lineage>
        <taxon>Bacteria</taxon>
        <taxon>Bacillati</taxon>
        <taxon>Actinomycetota</taxon>
        <taxon>Actinomycetes</taxon>
        <taxon>Geodermatophilales</taxon>
        <taxon>Antricoccaceae</taxon>
        <taxon>Antricoccus</taxon>
    </lineage>
</organism>
<evidence type="ECO:0000256" key="3">
    <source>
        <dbReference type="ARBA" id="ARBA00023163"/>
    </source>
</evidence>
<dbReference type="GO" id="GO:0000976">
    <property type="term" value="F:transcription cis-regulatory region binding"/>
    <property type="evidence" value="ECO:0007669"/>
    <property type="project" value="TreeGrafter"/>
</dbReference>
<keyword evidence="3" id="KW-0804">Transcription</keyword>